<sequence length="273" mass="30610">MAVIAISRQVAALGDEVAVELAKMLNYRFVDRKTIENKIVDLGFPAEKMEKYDEKKPGFFASLAKDRDEYLDYLQTAVLEASSEGNCILIGRGSFVILEDVPNLLAVRFIAKDSLRVKRLMDEFGWDEKQALQRIEESDTNRVGFHKNFFNLAVEDPVHFHMVLNTGLFNAHSAAVVLSEMCKKLISPEAEKQGAQKIKEMLSAQYVVNKLVFDCKLNINFLRAVINGNTLTLHGVAESAVLAEKAVQVAAELMKDKEIMSCISVVQDFKSYP</sequence>
<dbReference type="Pfam" id="PF13189">
    <property type="entry name" value="Cytidylate_kin2"/>
    <property type="match status" value="1"/>
</dbReference>
<name>A0ABN0NWM3_TRELE</name>
<organism evidence="1 2">
    <name type="scientific">Treponema lecithinolyticum ATCC 700332</name>
    <dbReference type="NCBI Taxonomy" id="1321815"/>
    <lineage>
        <taxon>Bacteria</taxon>
        <taxon>Pseudomonadati</taxon>
        <taxon>Spirochaetota</taxon>
        <taxon>Spirochaetia</taxon>
        <taxon>Spirochaetales</taxon>
        <taxon>Treponemataceae</taxon>
        <taxon>Treponema</taxon>
    </lineage>
</organism>
<keyword evidence="2" id="KW-1185">Reference proteome</keyword>
<evidence type="ECO:0008006" key="3">
    <source>
        <dbReference type="Google" id="ProtNLM"/>
    </source>
</evidence>
<dbReference type="RefSeq" id="WP_021688145.1">
    <property type="nucleotide sequence ID" value="NZ_KI260571.1"/>
</dbReference>
<protein>
    <recommendedName>
        <fullName evidence="3">Phospholipid-binding domain protein</fullName>
    </recommendedName>
</protein>
<accession>A0ABN0NWM3</accession>
<dbReference type="Proteomes" id="UP000016649">
    <property type="component" value="Unassembled WGS sequence"/>
</dbReference>
<comment type="caution">
    <text evidence="1">The sequence shown here is derived from an EMBL/GenBank/DDBJ whole genome shotgun (WGS) entry which is preliminary data.</text>
</comment>
<gene>
    <name evidence="1" type="ORF">HMPREF9193_01931</name>
</gene>
<proteinExistence type="predicted"/>
<evidence type="ECO:0000313" key="2">
    <source>
        <dbReference type="Proteomes" id="UP000016649"/>
    </source>
</evidence>
<dbReference type="EMBL" id="AWVH01000042">
    <property type="protein sequence ID" value="ERJ91771.1"/>
    <property type="molecule type" value="Genomic_DNA"/>
</dbReference>
<dbReference type="InterPro" id="IPR027417">
    <property type="entry name" value="P-loop_NTPase"/>
</dbReference>
<reference evidence="1 2" key="1">
    <citation type="submission" date="2013-08" db="EMBL/GenBank/DDBJ databases">
        <authorList>
            <person name="Weinstock G."/>
            <person name="Sodergren E."/>
            <person name="Wylie T."/>
            <person name="Fulton L."/>
            <person name="Fulton R."/>
            <person name="Fronick C."/>
            <person name="O'Laughlin M."/>
            <person name="Godfrey J."/>
            <person name="Miner T."/>
            <person name="Herter B."/>
            <person name="Appelbaum E."/>
            <person name="Cordes M."/>
            <person name="Lek S."/>
            <person name="Wollam A."/>
            <person name="Pepin K.H."/>
            <person name="Palsikar V.B."/>
            <person name="Mitreva M."/>
            <person name="Wilson R.K."/>
        </authorList>
    </citation>
    <scope>NUCLEOTIDE SEQUENCE [LARGE SCALE GENOMIC DNA]</scope>
    <source>
        <strain evidence="1 2">ATCC 700332</strain>
    </source>
</reference>
<evidence type="ECO:0000313" key="1">
    <source>
        <dbReference type="EMBL" id="ERJ91771.1"/>
    </source>
</evidence>
<dbReference type="Gene3D" id="3.40.50.300">
    <property type="entry name" value="P-loop containing nucleotide triphosphate hydrolases"/>
    <property type="match status" value="1"/>
</dbReference>